<evidence type="ECO:0000313" key="3">
    <source>
        <dbReference type="Proteomes" id="UP000239522"/>
    </source>
</evidence>
<organism evidence="2 3">
    <name type="scientific">Polaribacter filamentus</name>
    <dbReference type="NCBI Taxonomy" id="53483"/>
    <lineage>
        <taxon>Bacteria</taxon>
        <taxon>Pseudomonadati</taxon>
        <taxon>Bacteroidota</taxon>
        <taxon>Flavobacteriia</taxon>
        <taxon>Flavobacteriales</taxon>
        <taxon>Flavobacteriaceae</taxon>
    </lineage>
</organism>
<dbReference type="EMBL" id="MQUA01000013">
    <property type="protein sequence ID" value="PQB06306.1"/>
    <property type="molecule type" value="Genomic_DNA"/>
</dbReference>
<gene>
    <name evidence="2" type="ORF">BST83_03255</name>
</gene>
<keyword evidence="3" id="KW-1185">Reference proteome</keyword>
<keyword evidence="1" id="KW-1133">Transmembrane helix</keyword>
<accession>A0A2S7KUN3</accession>
<reference evidence="2 3" key="1">
    <citation type="submission" date="2016-11" db="EMBL/GenBank/DDBJ databases">
        <title>Trade-off between light-utilization and light-protection in marine flavobacteria.</title>
        <authorList>
            <person name="Kumagai Y."/>
        </authorList>
    </citation>
    <scope>NUCLEOTIDE SEQUENCE [LARGE SCALE GENOMIC DNA]</scope>
    <source>
        <strain evidence="2 3">ATCC 700397</strain>
    </source>
</reference>
<protein>
    <submittedName>
        <fullName evidence="2">Uncharacterized protein</fullName>
    </submittedName>
</protein>
<evidence type="ECO:0000256" key="1">
    <source>
        <dbReference type="SAM" id="Phobius"/>
    </source>
</evidence>
<evidence type="ECO:0000313" key="2">
    <source>
        <dbReference type="EMBL" id="PQB06306.1"/>
    </source>
</evidence>
<proteinExistence type="predicted"/>
<dbReference type="Proteomes" id="UP000239522">
    <property type="component" value="Unassembled WGS sequence"/>
</dbReference>
<dbReference type="AlphaFoldDB" id="A0A2S7KUN3"/>
<keyword evidence="1" id="KW-0812">Transmembrane</keyword>
<feature type="transmembrane region" description="Helical" evidence="1">
    <location>
        <begin position="37"/>
        <end position="54"/>
    </location>
</feature>
<name>A0A2S7KUN3_9FLAO</name>
<comment type="caution">
    <text evidence="2">The sequence shown here is derived from an EMBL/GenBank/DDBJ whole genome shotgun (WGS) entry which is preliminary data.</text>
</comment>
<sequence length="59" mass="7107">MLQRFRNISSQKSLYIAKAIEKQQAKHHFFIYPTMTLYLNLFFITFIIITINILKTKIL</sequence>
<keyword evidence="1" id="KW-0472">Membrane</keyword>